<proteinExistence type="predicted"/>
<dbReference type="Proteomes" id="UP000636956">
    <property type="component" value="Unassembled WGS sequence"/>
</dbReference>
<sequence length="308" mass="33635">MDVRVVVRSMGGIAHRADLHAAGVTRHAIQASLRRGELTPVRRDWVAVRECAPALRRAVEIGARLSCVSAAEHLELWTIADGRFHVAASPTVSRLRLTPTPPGARPAETVHWAKPRVQVTARTVVDPLENVLIAVARCQPHENAVAIIDSALNKKLVARSQLARLAVTVGGRFAEAVSASDARADSGLETLPRIRLARRGVQMVPQVAIDGHRVDGLVGERLVLQFDGDRFHSTKHDRQRDRREDARLVLQGFTVLRYGSPDVMETWEATEEQILSAVAQGLHLWSGPSALHPVSQEIIRRAGGPGLI</sequence>
<reference evidence="2" key="1">
    <citation type="journal article" date="2014" name="Int. J. Syst. Evol. Microbiol.">
        <title>Complete genome sequence of Corynebacterium casei LMG S-19264T (=DSM 44701T), isolated from a smear-ripened cheese.</title>
        <authorList>
            <consortium name="US DOE Joint Genome Institute (JGI-PGF)"/>
            <person name="Walter F."/>
            <person name="Albersmeier A."/>
            <person name="Kalinowski J."/>
            <person name="Ruckert C."/>
        </authorList>
    </citation>
    <scope>NUCLEOTIDE SEQUENCE</scope>
    <source>
        <strain evidence="2">CGMCC 1.8984</strain>
    </source>
</reference>
<keyword evidence="3" id="KW-1185">Reference proteome</keyword>
<evidence type="ECO:0000313" key="3">
    <source>
        <dbReference type="Proteomes" id="UP000636956"/>
    </source>
</evidence>
<accession>A0A917PS73</accession>
<dbReference type="AlphaFoldDB" id="A0A917PS73"/>
<name>A0A917PS73_9MICO</name>
<evidence type="ECO:0000259" key="1">
    <source>
        <dbReference type="Pfam" id="PF04480"/>
    </source>
</evidence>
<dbReference type="EMBL" id="BMMD01000021">
    <property type="protein sequence ID" value="GGJ90006.1"/>
    <property type="molecule type" value="Genomic_DNA"/>
</dbReference>
<comment type="caution">
    <text evidence="2">The sequence shown here is derived from an EMBL/GenBank/DDBJ whole genome shotgun (WGS) entry which is preliminary data.</text>
</comment>
<dbReference type="SUPFAM" id="SSF52980">
    <property type="entry name" value="Restriction endonuclease-like"/>
    <property type="match status" value="1"/>
</dbReference>
<dbReference type="RefSeq" id="WP_188744282.1">
    <property type="nucleotide sequence ID" value="NZ_BAABFW010000010.1"/>
</dbReference>
<organism evidence="2 3">
    <name type="scientific">Agromyces bauzanensis</name>
    <dbReference type="NCBI Taxonomy" id="1308924"/>
    <lineage>
        <taxon>Bacteria</taxon>
        <taxon>Bacillati</taxon>
        <taxon>Actinomycetota</taxon>
        <taxon>Actinomycetes</taxon>
        <taxon>Micrococcales</taxon>
        <taxon>Microbacteriaceae</taxon>
        <taxon>Agromyces</taxon>
    </lineage>
</organism>
<evidence type="ECO:0000313" key="2">
    <source>
        <dbReference type="EMBL" id="GGJ90006.1"/>
    </source>
</evidence>
<dbReference type="InterPro" id="IPR007569">
    <property type="entry name" value="DUF559"/>
</dbReference>
<dbReference type="Pfam" id="PF04480">
    <property type="entry name" value="DUF559"/>
    <property type="match status" value="1"/>
</dbReference>
<dbReference type="InterPro" id="IPR011335">
    <property type="entry name" value="Restrct_endonuc-II-like"/>
</dbReference>
<feature type="domain" description="DUF559" evidence="1">
    <location>
        <begin position="200"/>
        <end position="278"/>
    </location>
</feature>
<dbReference type="Gene3D" id="3.40.960.10">
    <property type="entry name" value="VSR Endonuclease"/>
    <property type="match status" value="1"/>
</dbReference>
<reference evidence="2" key="2">
    <citation type="submission" date="2020-09" db="EMBL/GenBank/DDBJ databases">
        <authorList>
            <person name="Sun Q."/>
            <person name="Zhou Y."/>
        </authorList>
    </citation>
    <scope>NUCLEOTIDE SEQUENCE</scope>
    <source>
        <strain evidence="2">CGMCC 1.8984</strain>
    </source>
</reference>
<protein>
    <recommendedName>
        <fullName evidence="1">DUF559 domain-containing protein</fullName>
    </recommendedName>
</protein>
<gene>
    <name evidence="2" type="ORF">GCM10011372_30690</name>
</gene>